<feature type="transmembrane region" description="Helical" evidence="1">
    <location>
        <begin position="183"/>
        <end position="202"/>
    </location>
</feature>
<organism evidence="2 3">
    <name type="scientific">Candidatus Fervidibacter sacchari</name>
    <dbReference type="NCBI Taxonomy" id="1448929"/>
    <lineage>
        <taxon>Bacteria</taxon>
        <taxon>Candidatus Fervidibacterota</taxon>
        <taxon>Candidatus Fervidibacter</taxon>
    </lineage>
</organism>
<reference evidence="2 3" key="1">
    <citation type="submission" date="2022-08" db="EMBL/GenBank/DDBJ databases">
        <title>Bacterial and archaeal communities from various locations to study Microbial Dark Matter (Phase II).</title>
        <authorList>
            <person name="Stepanauskas R."/>
        </authorList>
    </citation>
    <scope>NUCLEOTIDE SEQUENCE [LARGE SCALE GENOMIC DNA]</scope>
    <source>
        <strain evidence="2 3">PD1</strain>
    </source>
</reference>
<dbReference type="Proteomes" id="UP001204798">
    <property type="component" value="Unassembled WGS sequence"/>
</dbReference>
<dbReference type="InterPro" id="IPR011990">
    <property type="entry name" value="TPR-like_helical_dom_sf"/>
</dbReference>
<dbReference type="SUPFAM" id="SSF48452">
    <property type="entry name" value="TPR-like"/>
    <property type="match status" value="1"/>
</dbReference>
<evidence type="ECO:0000256" key="1">
    <source>
        <dbReference type="SAM" id="Phobius"/>
    </source>
</evidence>
<name>A0ABT2EQT7_9BACT</name>
<feature type="transmembrane region" description="Helical" evidence="1">
    <location>
        <begin position="421"/>
        <end position="451"/>
    </location>
</feature>
<keyword evidence="1" id="KW-1133">Transmembrane helix</keyword>
<feature type="transmembrane region" description="Helical" evidence="1">
    <location>
        <begin position="352"/>
        <end position="374"/>
    </location>
</feature>
<feature type="transmembrane region" description="Helical" evidence="1">
    <location>
        <begin position="36"/>
        <end position="57"/>
    </location>
</feature>
<evidence type="ECO:0000313" key="2">
    <source>
        <dbReference type="EMBL" id="MCS3920282.1"/>
    </source>
</evidence>
<sequence>MHKVRAFGTVLRQWLQRGLKKFVQVWQWAQQRTETWLWGVFGFLLVGAGTGSALFMFRRQIGTVLDPEVLDFWQVAGNVAAGKGLKTFVLRPIGLTPDFTPGPVPDLYHPPLPAILWGAAFALKGRPDERIAVLLAGVLIGIAAALLFFATMRLVNRWAALVAAGSFLVAPTTLSVGGMGQPAALAAALFTLWLVLLTRKAVWDKRFALTSGILLGITGLSNGLTLLAAPFALASRRWISWRERVWFLVALLLVLLPYGWRNYRLTGIPLTPWKTYALLLNTRSFPSDSIYRHAFESLPSPIVLAIQNAGSIVRKGFTNLRRLDQFGSAFGWLVILGALTAPIWWLRWKGTFLRTVTAITLGTGASCLIVLLLSRPSSESLFFLLPPICLLTGANMAPLAERILATRWWRWLTKPLLNRPYWIWVMGRMLPAFALGVVLIVAQGVAGLIFMKKIVPIRWDPAIQTLPLAEGLMNAWKGEKLLASDEPRWLAIRWQRPVVWLPCHREDWERLKLTEKVTHIWLSPGALMQVGGDADTSLRQTLLMGLPFLNRYYPTLLRAPRILMPTPFLIAGKPQTNNRPRLDKSLEAMSVDDLVKKALEHQQRKEYAQAERLLFAALMKQPQDSGKMGMIFFYLGGIWIERELYPLAIRALQAAWGETPGHFAVANNLAWSYLQHYERLSQLPQQPPFLGTLLAAAEQWAERALDNCPPDPRIRAHVLDTAAWVDFLQGRTKAGRGQDQWRLRRALRRLEEAYRLAPDNKLIREHLAAVYTELGMGEKAERLLSAK</sequence>
<feature type="transmembrane region" description="Helical" evidence="1">
    <location>
        <begin position="131"/>
        <end position="152"/>
    </location>
</feature>
<feature type="transmembrane region" description="Helical" evidence="1">
    <location>
        <begin position="245"/>
        <end position="263"/>
    </location>
</feature>
<feature type="transmembrane region" description="Helical" evidence="1">
    <location>
        <begin position="326"/>
        <end position="345"/>
    </location>
</feature>
<dbReference type="RefSeq" id="WP_259098895.1">
    <property type="nucleotide sequence ID" value="NZ_CP130454.1"/>
</dbReference>
<accession>A0ABT2EQT7</accession>
<gene>
    <name evidence="2" type="ORF">M2350_002711</name>
</gene>
<keyword evidence="1" id="KW-0472">Membrane</keyword>
<feature type="transmembrane region" description="Helical" evidence="1">
    <location>
        <begin position="380"/>
        <end position="400"/>
    </location>
</feature>
<dbReference type="EMBL" id="JANUCP010000005">
    <property type="protein sequence ID" value="MCS3920282.1"/>
    <property type="molecule type" value="Genomic_DNA"/>
</dbReference>
<dbReference type="Gene3D" id="1.25.40.10">
    <property type="entry name" value="Tetratricopeptide repeat domain"/>
    <property type="match status" value="1"/>
</dbReference>
<keyword evidence="3" id="KW-1185">Reference proteome</keyword>
<evidence type="ECO:0000313" key="3">
    <source>
        <dbReference type="Proteomes" id="UP001204798"/>
    </source>
</evidence>
<comment type="caution">
    <text evidence="2">The sequence shown here is derived from an EMBL/GenBank/DDBJ whole genome shotgun (WGS) entry which is preliminary data.</text>
</comment>
<keyword evidence="1" id="KW-0812">Transmembrane</keyword>
<proteinExistence type="predicted"/>
<feature type="transmembrane region" description="Helical" evidence="1">
    <location>
        <begin position="208"/>
        <end position="233"/>
    </location>
</feature>
<protein>
    <submittedName>
        <fullName evidence="2">Tetratricopeptide (TPR) repeat protein</fullName>
    </submittedName>
</protein>